<dbReference type="EMBL" id="PGET01000001">
    <property type="protein sequence ID" value="PJJ28905.1"/>
    <property type="molecule type" value="Genomic_DNA"/>
</dbReference>
<evidence type="ECO:0000313" key="8">
    <source>
        <dbReference type="Proteomes" id="UP000231092"/>
    </source>
</evidence>
<organism evidence="7 8">
    <name type="scientific">[Clostridium] celerecrescens 18A</name>
    <dbReference type="NCBI Taxonomy" id="1286362"/>
    <lineage>
        <taxon>Bacteria</taxon>
        <taxon>Bacillati</taxon>
        <taxon>Bacillota</taxon>
        <taxon>Clostridia</taxon>
        <taxon>Lachnospirales</taxon>
        <taxon>Lachnospiraceae</taxon>
        <taxon>Lacrimispora</taxon>
    </lineage>
</organism>
<dbReference type="SUPFAM" id="SSF52540">
    <property type="entry name" value="P-loop containing nucleoside triphosphate hydrolases"/>
    <property type="match status" value="1"/>
</dbReference>
<keyword evidence="4 7" id="KW-0067">ATP-binding</keyword>
<dbReference type="PANTHER" id="PTHR43820:SF4">
    <property type="entry name" value="HIGH-AFFINITY BRANCHED-CHAIN AMINO ACID TRANSPORT ATP-BINDING PROTEIN LIVF"/>
    <property type="match status" value="1"/>
</dbReference>
<dbReference type="InterPro" id="IPR017871">
    <property type="entry name" value="ABC_transporter-like_CS"/>
</dbReference>
<gene>
    <name evidence="7" type="ORF">H171_2427</name>
</gene>
<evidence type="ECO:0000256" key="2">
    <source>
        <dbReference type="ARBA" id="ARBA00022448"/>
    </source>
</evidence>
<accession>A0A2M8Z636</accession>
<dbReference type="PANTHER" id="PTHR43820">
    <property type="entry name" value="HIGH-AFFINITY BRANCHED-CHAIN AMINO ACID TRANSPORT ATP-BINDING PROTEIN LIVF"/>
    <property type="match status" value="1"/>
</dbReference>
<dbReference type="InterPro" id="IPR003439">
    <property type="entry name" value="ABC_transporter-like_ATP-bd"/>
</dbReference>
<dbReference type="AlphaFoldDB" id="A0A2M8Z636"/>
<dbReference type="InterPro" id="IPR003593">
    <property type="entry name" value="AAA+_ATPase"/>
</dbReference>
<feature type="domain" description="ABC transporter" evidence="6">
    <location>
        <begin position="4"/>
        <end position="234"/>
    </location>
</feature>
<dbReference type="Proteomes" id="UP000231092">
    <property type="component" value="Unassembled WGS sequence"/>
</dbReference>
<dbReference type="GO" id="GO:0015807">
    <property type="term" value="P:L-amino acid transport"/>
    <property type="evidence" value="ECO:0007669"/>
    <property type="project" value="TreeGrafter"/>
</dbReference>
<dbReference type="OrthoDB" id="9776369at2"/>
<dbReference type="InterPro" id="IPR027417">
    <property type="entry name" value="P-loop_NTPase"/>
</dbReference>
<evidence type="ECO:0000256" key="5">
    <source>
        <dbReference type="ARBA" id="ARBA00022970"/>
    </source>
</evidence>
<dbReference type="GO" id="GO:0016887">
    <property type="term" value="F:ATP hydrolysis activity"/>
    <property type="evidence" value="ECO:0007669"/>
    <property type="project" value="InterPro"/>
</dbReference>
<evidence type="ECO:0000313" key="7">
    <source>
        <dbReference type="EMBL" id="PJJ28905.1"/>
    </source>
</evidence>
<name>A0A2M8Z636_9FIRM</name>
<evidence type="ECO:0000256" key="4">
    <source>
        <dbReference type="ARBA" id="ARBA00022840"/>
    </source>
</evidence>
<sequence length="234" mass="25636">MAMLKVMDLSVTYGHVRALKNVHVEADEGQIVSIIGSNGAGKTSLLRTISGLVKPVEGSIEFLGEPIPSKSSKIVAKGIVHVPEGRKTFSGLTIRDNLLVGGYLHHRKQLEKDIEEQFKRFPILKEREHQFAGTLSGGEQQMLAISRGLMEHPRILLLDEPSLGLAPIIVNQVYDLIKEIRDSGITVLLVEQNARKALSICDKAYVLENGMVNICGTGEELMKSDVVRKAYLGG</sequence>
<evidence type="ECO:0000259" key="6">
    <source>
        <dbReference type="PROSITE" id="PS50893"/>
    </source>
</evidence>
<dbReference type="SMART" id="SM00382">
    <property type="entry name" value="AAA"/>
    <property type="match status" value="1"/>
</dbReference>
<comment type="similarity">
    <text evidence="1">Belongs to the ABC transporter superfamily.</text>
</comment>
<dbReference type="CDD" id="cd03224">
    <property type="entry name" value="ABC_TM1139_LivF_branched"/>
    <property type="match status" value="1"/>
</dbReference>
<dbReference type="Gene3D" id="3.40.50.300">
    <property type="entry name" value="P-loop containing nucleotide triphosphate hydrolases"/>
    <property type="match status" value="1"/>
</dbReference>
<keyword evidence="3" id="KW-0547">Nucleotide-binding</keyword>
<dbReference type="InterPro" id="IPR052156">
    <property type="entry name" value="BCAA_Transport_ATP-bd_LivF"/>
</dbReference>
<keyword evidence="5" id="KW-0029">Amino-acid transport</keyword>
<comment type="caution">
    <text evidence="7">The sequence shown here is derived from an EMBL/GenBank/DDBJ whole genome shotgun (WGS) entry which is preliminary data.</text>
</comment>
<protein>
    <submittedName>
        <fullName evidence="7">Branched-chain amino acid transport system ATP-binding protein</fullName>
    </submittedName>
</protein>
<keyword evidence="2" id="KW-0813">Transport</keyword>
<dbReference type="GO" id="GO:0005524">
    <property type="term" value="F:ATP binding"/>
    <property type="evidence" value="ECO:0007669"/>
    <property type="project" value="UniProtKB-KW"/>
</dbReference>
<dbReference type="PROSITE" id="PS00211">
    <property type="entry name" value="ABC_TRANSPORTER_1"/>
    <property type="match status" value="1"/>
</dbReference>
<proteinExistence type="inferred from homology"/>
<reference evidence="7 8" key="1">
    <citation type="submission" date="2017-11" db="EMBL/GenBank/DDBJ databases">
        <title>Understudied soil microbes with underappreciated capabilities: Untangling the Clostridium saccharolyticum group.</title>
        <authorList>
            <person name="Leschine S."/>
        </authorList>
    </citation>
    <scope>NUCLEOTIDE SEQUENCE [LARGE SCALE GENOMIC DNA]</scope>
    <source>
        <strain evidence="7 8">18A</strain>
    </source>
</reference>
<dbReference type="PROSITE" id="PS50893">
    <property type="entry name" value="ABC_TRANSPORTER_2"/>
    <property type="match status" value="1"/>
</dbReference>
<evidence type="ECO:0000256" key="3">
    <source>
        <dbReference type="ARBA" id="ARBA00022741"/>
    </source>
</evidence>
<dbReference type="GO" id="GO:0015658">
    <property type="term" value="F:branched-chain amino acid transmembrane transporter activity"/>
    <property type="evidence" value="ECO:0007669"/>
    <property type="project" value="TreeGrafter"/>
</dbReference>
<evidence type="ECO:0000256" key="1">
    <source>
        <dbReference type="ARBA" id="ARBA00005417"/>
    </source>
</evidence>
<dbReference type="Pfam" id="PF00005">
    <property type="entry name" value="ABC_tran"/>
    <property type="match status" value="1"/>
</dbReference>